<evidence type="ECO:0000256" key="1">
    <source>
        <dbReference type="SAM" id="MobiDB-lite"/>
    </source>
</evidence>
<protein>
    <submittedName>
        <fullName evidence="2 4">Uncharacterized protein</fullName>
    </submittedName>
</protein>
<sequence length="494" mass="55749">MPLDLEGVPYARQLTSSSGVDHWSQPLSAAPSLFYFLIPFVHVHLSRFRAGPQLQPSDSTPPPRTPVSGIPPVKTDPNAPDKRLQVRQKCIYERLLPGNAYISAHVNRLQRGYYQTELLHEGHMRNVYFVSVHFVFHPADTESHRFKSAVLRVGVHGHDPKAYYYDTPPESPRFLRHAPQLMYGAVSPENLQWNFSLSSSLGISQTPLSASVNPSAGYRSSYKVYDMMSIQGSLRTLRAENPDYDVEDALAVWTLQENSTQRSGLPREFDFVLLVHQPDENQDIYLSVDVDPVVDAWFGSYPQWYINRSAYQPVRSYLFDFKEDVGQLFHPVTPGKGFNFATLPLPLDEYVALPGTVYPTNDIVKVAGVSDVKETDGPKTPKTSPKARKQASSNATPHRLSDKSDLRQSLDPRQKSPTSRHSWAPGPETLNVHVLLEHANSHDLSTRRYSGSPASYQDHQRRRSIRRTRSRTGLKEYGAQQAANDKARELYVAE</sequence>
<feature type="region of interest" description="Disordered" evidence="1">
    <location>
        <begin position="52"/>
        <end position="80"/>
    </location>
</feature>
<feature type="compositionally biased region" description="Basic and acidic residues" evidence="1">
    <location>
        <begin position="399"/>
        <end position="414"/>
    </location>
</feature>
<reference evidence="4" key="2">
    <citation type="submission" date="2020-04" db="EMBL/GenBank/DDBJ databases">
        <authorList>
            <consortium name="NCBI Genome Project"/>
        </authorList>
    </citation>
    <scope>NUCLEOTIDE SEQUENCE</scope>
    <source>
        <strain evidence="4">CBS 304.34</strain>
    </source>
</reference>
<reference evidence="2 4" key="1">
    <citation type="journal article" date="2020" name="Stud. Mycol.">
        <title>101 Dothideomycetes genomes: a test case for predicting lifestyles and emergence of pathogens.</title>
        <authorList>
            <person name="Haridas S."/>
            <person name="Albert R."/>
            <person name="Binder M."/>
            <person name="Bloem J."/>
            <person name="Labutti K."/>
            <person name="Salamov A."/>
            <person name="Andreopoulos B."/>
            <person name="Baker S."/>
            <person name="Barry K."/>
            <person name="Bills G."/>
            <person name="Bluhm B."/>
            <person name="Cannon C."/>
            <person name="Castanera R."/>
            <person name="Culley D."/>
            <person name="Daum C."/>
            <person name="Ezra D."/>
            <person name="Gonzalez J."/>
            <person name="Henrissat B."/>
            <person name="Kuo A."/>
            <person name="Liang C."/>
            <person name="Lipzen A."/>
            <person name="Lutzoni F."/>
            <person name="Magnuson J."/>
            <person name="Mondo S."/>
            <person name="Nolan M."/>
            <person name="Ohm R."/>
            <person name="Pangilinan J."/>
            <person name="Park H.-J."/>
            <person name="Ramirez L."/>
            <person name="Alfaro M."/>
            <person name="Sun H."/>
            <person name="Tritt A."/>
            <person name="Yoshinaga Y."/>
            <person name="Zwiers L.-H."/>
            <person name="Turgeon B."/>
            <person name="Goodwin S."/>
            <person name="Spatafora J."/>
            <person name="Crous P."/>
            <person name="Grigoriev I."/>
        </authorList>
    </citation>
    <scope>NUCLEOTIDE SEQUENCE</scope>
    <source>
        <strain evidence="2 4">CBS 304.34</strain>
    </source>
</reference>
<dbReference type="AlphaFoldDB" id="A0A6A6YIP0"/>
<feature type="compositionally biased region" description="Basic residues" evidence="1">
    <location>
        <begin position="460"/>
        <end position="472"/>
    </location>
</feature>
<evidence type="ECO:0000313" key="4">
    <source>
        <dbReference type="RefSeq" id="XP_033575347.1"/>
    </source>
</evidence>
<feature type="compositionally biased region" description="Polar residues" evidence="1">
    <location>
        <begin position="447"/>
        <end position="457"/>
    </location>
</feature>
<accession>A0A6A6YIP0</accession>
<evidence type="ECO:0000313" key="2">
    <source>
        <dbReference type="EMBL" id="KAF2808383.1"/>
    </source>
</evidence>
<dbReference type="RefSeq" id="XP_033575347.1">
    <property type="nucleotide sequence ID" value="XM_033722139.1"/>
</dbReference>
<feature type="region of interest" description="Disordered" evidence="1">
    <location>
        <begin position="372"/>
        <end position="426"/>
    </location>
</feature>
<feature type="region of interest" description="Disordered" evidence="1">
    <location>
        <begin position="442"/>
        <end position="486"/>
    </location>
</feature>
<organism evidence="2">
    <name type="scientific">Mytilinidion resinicola</name>
    <dbReference type="NCBI Taxonomy" id="574789"/>
    <lineage>
        <taxon>Eukaryota</taxon>
        <taxon>Fungi</taxon>
        <taxon>Dikarya</taxon>
        <taxon>Ascomycota</taxon>
        <taxon>Pezizomycotina</taxon>
        <taxon>Dothideomycetes</taxon>
        <taxon>Pleosporomycetidae</taxon>
        <taxon>Mytilinidiales</taxon>
        <taxon>Mytilinidiaceae</taxon>
        <taxon>Mytilinidion</taxon>
    </lineage>
</organism>
<evidence type="ECO:0000313" key="3">
    <source>
        <dbReference type="Proteomes" id="UP000504636"/>
    </source>
</evidence>
<dbReference type="OrthoDB" id="4497018at2759"/>
<proteinExistence type="predicted"/>
<gene>
    <name evidence="2 4" type="ORF">BDZ99DRAFT_477901</name>
</gene>
<reference evidence="4" key="3">
    <citation type="submission" date="2025-04" db="UniProtKB">
        <authorList>
            <consortium name="RefSeq"/>
        </authorList>
    </citation>
    <scope>IDENTIFICATION</scope>
    <source>
        <strain evidence="4">CBS 304.34</strain>
    </source>
</reference>
<keyword evidence="3" id="KW-1185">Reference proteome</keyword>
<dbReference type="EMBL" id="MU003703">
    <property type="protein sequence ID" value="KAF2808383.1"/>
    <property type="molecule type" value="Genomic_DNA"/>
</dbReference>
<dbReference type="GeneID" id="54463032"/>
<name>A0A6A6YIP0_9PEZI</name>
<dbReference type="Proteomes" id="UP000504636">
    <property type="component" value="Unplaced"/>
</dbReference>